<dbReference type="Pfam" id="PF15306">
    <property type="entry name" value="LIN37"/>
    <property type="match status" value="1"/>
</dbReference>
<evidence type="ECO:0000313" key="2">
    <source>
        <dbReference type="EMBL" id="GAQ86086.1"/>
    </source>
</evidence>
<dbReference type="InterPro" id="IPR028226">
    <property type="entry name" value="LIN37"/>
</dbReference>
<feature type="region of interest" description="Disordered" evidence="1">
    <location>
        <begin position="173"/>
        <end position="198"/>
    </location>
</feature>
<accession>A0A1Y1IBK0</accession>
<dbReference type="Proteomes" id="UP000054558">
    <property type="component" value="Unassembled WGS sequence"/>
</dbReference>
<feature type="region of interest" description="Disordered" evidence="1">
    <location>
        <begin position="23"/>
        <end position="71"/>
    </location>
</feature>
<organism evidence="2 3">
    <name type="scientific">Klebsormidium nitens</name>
    <name type="common">Green alga</name>
    <name type="synonym">Ulothrix nitens</name>
    <dbReference type="NCBI Taxonomy" id="105231"/>
    <lineage>
        <taxon>Eukaryota</taxon>
        <taxon>Viridiplantae</taxon>
        <taxon>Streptophyta</taxon>
        <taxon>Klebsormidiophyceae</taxon>
        <taxon>Klebsormidiales</taxon>
        <taxon>Klebsormidiaceae</taxon>
        <taxon>Klebsormidium</taxon>
    </lineage>
</organism>
<dbReference type="PANTHER" id="PTHR37173:SF1">
    <property type="entry name" value="PROLINE-RICH FAMILY PROTEIN"/>
    <property type="match status" value="1"/>
</dbReference>
<dbReference type="PANTHER" id="PTHR37173">
    <property type="entry name" value="HYDROXYPROLINE-RICH GLYCOPROTEIN FAMILY PROTEIN"/>
    <property type="match status" value="1"/>
</dbReference>
<protein>
    <submittedName>
        <fullName evidence="2">Uncharacterized protein</fullName>
    </submittedName>
</protein>
<dbReference type="OrthoDB" id="1735564at2759"/>
<reference evidence="2 3" key="1">
    <citation type="journal article" date="2014" name="Nat. Commun.">
        <title>Klebsormidium flaccidum genome reveals primary factors for plant terrestrial adaptation.</title>
        <authorList>
            <person name="Hori K."/>
            <person name="Maruyama F."/>
            <person name="Fujisawa T."/>
            <person name="Togashi T."/>
            <person name="Yamamoto N."/>
            <person name="Seo M."/>
            <person name="Sato S."/>
            <person name="Yamada T."/>
            <person name="Mori H."/>
            <person name="Tajima N."/>
            <person name="Moriyama T."/>
            <person name="Ikeuchi M."/>
            <person name="Watanabe M."/>
            <person name="Wada H."/>
            <person name="Kobayashi K."/>
            <person name="Saito M."/>
            <person name="Masuda T."/>
            <person name="Sasaki-Sekimoto Y."/>
            <person name="Mashiguchi K."/>
            <person name="Awai K."/>
            <person name="Shimojima M."/>
            <person name="Masuda S."/>
            <person name="Iwai M."/>
            <person name="Nobusawa T."/>
            <person name="Narise T."/>
            <person name="Kondo S."/>
            <person name="Saito H."/>
            <person name="Sato R."/>
            <person name="Murakawa M."/>
            <person name="Ihara Y."/>
            <person name="Oshima-Yamada Y."/>
            <person name="Ohtaka K."/>
            <person name="Satoh M."/>
            <person name="Sonobe K."/>
            <person name="Ishii M."/>
            <person name="Ohtani R."/>
            <person name="Kanamori-Sato M."/>
            <person name="Honoki R."/>
            <person name="Miyazaki D."/>
            <person name="Mochizuki H."/>
            <person name="Umetsu J."/>
            <person name="Higashi K."/>
            <person name="Shibata D."/>
            <person name="Kamiya Y."/>
            <person name="Sato N."/>
            <person name="Nakamura Y."/>
            <person name="Tabata S."/>
            <person name="Ida S."/>
            <person name="Kurokawa K."/>
            <person name="Ohta H."/>
        </authorList>
    </citation>
    <scope>NUCLEOTIDE SEQUENCE [LARGE SCALE GENOMIC DNA]</scope>
    <source>
        <strain evidence="2 3">NIES-2285</strain>
    </source>
</reference>
<dbReference type="AlphaFoldDB" id="A0A1Y1IBK0"/>
<name>A0A1Y1IBK0_KLENI</name>
<dbReference type="GO" id="GO:0017053">
    <property type="term" value="C:transcription repressor complex"/>
    <property type="evidence" value="ECO:0007669"/>
    <property type="project" value="InterPro"/>
</dbReference>
<gene>
    <name evidence="2" type="ORF">KFL_002700050</name>
</gene>
<dbReference type="EMBL" id="DF237219">
    <property type="protein sequence ID" value="GAQ86086.1"/>
    <property type="molecule type" value="Genomic_DNA"/>
</dbReference>
<evidence type="ECO:0000256" key="1">
    <source>
        <dbReference type="SAM" id="MobiDB-lite"/>
    </source>
</evidence>
<evidence type="ECO:0000313" key="3">
    <source>
        <dbReference type="Proteomes" id="UP000054558"/>
    </source>
</evidence>
<keyword evidence="3" id="KW-1185">Reference proteome</keyword>
<feature type="compositionally biased region" description="Basic and acidic residues" evidence="1">
    <location>
        <begin position="179"/>
        <end position="195"/>
    </location>
</feature>
<sequence>MSSAGQQVQASVQGSASIGAQPQGYALQQQPAGIASLDQQVRPEQHRLAQPSADARPVPAGTPLSTPEGERVPVATSVLPAAAAPLADGNEVPASGVFQEGGHTMFQDHPLQSDVETVQEPIIVSVGDHRVRLSSEADPSSLYSLCRKWVRNRPTDDEELGYAPVVPSVLPRPLPLEPLSRETDANGGQEERGFSLEDTISGRLTPRDLLRTHVRNFREIRKKKREEWQQRVKRYKPRLCLIFPPGAAAVTEKKDVSKGEAKR</sequence>
<dbReference type="STRING" id="105231.A0A1Y1IBK0"/>
<proteinExistence type="predicted"/>